<comment type="caution">
    <text evidence="1">The sequence shown here is derived from an EMBL/GenBank/DDBJ whole genome shotgun (WGS) entry which is preliminary data.</text>
</comment>
<name>A0A9J6FHL0_HAELO</name>
<dbReference type="EMBL" id="JABSTR010000003">
    <property type="protein sequence ID" value="KAH9365838.1"/>
    <property type="molecule type" value="Genomic_DNA"/>
</dbReference>
<reference evidence="1 2" key="1">
    <citation type="journal article" date="2020" name="Cell">
        <title>Large-Scale Comparative Analyses of Tick Genomes Elucidate Their Genetic Diversity and Vector Capacities.</title>
        <authorList>
            <consortium name="Tick Genome and Microbiome Consortium (TIGMIC)"/>
            <person name="Jia N."/>
            <person name="Wang J."/>
            <person name="Shi W."/>
            <person name="Du L."/>
            <person name="Sun Y."/>
            <person name="Zhan W."/>
            <person name="Jiang J.F."/>
            <person name="Wang Q."/>
            <person name="Zhang B."/>
            <person name="Ji P."/>
            <person name="Bell-Sakyi L."/>
            <person name="Cui X.M."/>
            <person name="Yuan T.T."/>
            <person name="Jiang B.G."/>
            <person name="Yang W.F."/>
            <person name="Lam T.T."/>
            <person name="Chang Q.C."/>
            <person name="Ding S.J."/>
            <person name="Wang X.J."/>
            <person name="Zhu J.G."/>
            <person name="Ruan X.D."/>
            <person name="Zhao L."/>
            <person name="Wei J.T."/>
            <person name="Ye R.Z."/>
            <person name="Que T.C."/>
            <person name="Du C.H."/>
            <person name="Zhou Y.H."/>
            <person name="Cheng J.X."/>
            <person name="Dai P.F."/>
            <person name="Guo W.B."/>
            <person name="Han X.H."/>
            <person name="Huang E.J."/>
            <person name="Li L.F."/>
            <person name="Wei W."/>
            <person name="Gao Y.C."/>
            <person name="Liu J.Z."/>
            <person name="Shao H.Z."/>
            <person name="Wang X."/>
            <person name="Wang C.C."/>
            <person name="Yang T.C."/>
            <person name="Huo Q.B."/>
            <person name="Li W."/>
            <person name="Chen H.Y."/>
            <person name="Chen S.E."/>
            <person name="Zhou L.G."/>
            <person name="Ni X.B."/>
            <person name="Tian J.H."/>
            <person name="Sheng Y."/>
            <person name="Liu T."/>
            <person name="Pan Y.S."/>
            <person name="Xia L.Y."/>
            <person name="Li J."/>
            <person name="Zhao F."/>
            <person name="Cao W.C."/>
        </authorList>
    </citation>
    <scope>NUCLEOTIDE SEQUENCE [LARGE SCALE GENOMIC DNA]</scope>
    <source>
        <strain evidence="1">HaeL-2018</strain>
    </source>
</reference>
<accession>A0A9J6FHL0</accession>
<dbReference type="OrthoDB" id="1732493at2759"/>
<proteinExistence type="predicted"/>
<evidence type="ECO:0000313" key="1">
    <source>
        <dbReference type="EMBL" id="KAH9365838.1"/>
    </source>
</evidence>
<dbReference type="OMA" id="MEGTWPG"/>
<sequence length="94" mass="10414">MEGTWPGIELRSELLAYRFPRYTPENLGTKVPRIGAPSTTLLLEFLRFESKTTISASEAMRHSYFGSLGPNIHKLPDTASTFTIPSVQLSRAAS</sequence>
<dbReference type="AlphaFoldDB" id="A0A9J6FHL0"/>
<protein>
    <submittedName>
        <fullName evidence="1">Uncharacterized protein</fullName>
    </submittedName>
</protein>
<evidence type="ECO:0000313" key="2">
    <source>
        <dbReference type="Proteomes" id="UP000821853"/>
    </source>
</evidence>
<gene>
    <name evidence="1" type="ORF">HPB48_013374</name>
</gene>
<dbReference type="Gene3D" id="1.10.510.10">
    <property type="entry name" value="Transferase(Phosphotransferase) domain 1"/>
    <property type="match status" value="1"/>
</dbReference>
<dbReference type="VEuPathDB" id="VectorBase:HLOH_047301"/>
<organism evidence="1 2">
    <name type="scientific">Haemaphysalis longicornis</name>
    <name type="common">Bush tick</name>
    <dbReference type="NCBI Taxonomy" id="44386"/>
    <lineage>
        <taxon>Eukaryota</taxon>
        <taxon>Metazoa</taxon>
        <taxon>Ecdysozoa</taxon>
        <taxon>Arthropoda</taxon>
        <taxon>Chelicerata</taxon>
        <taxon>Arachnida</taxon>
        <taxon>Acari</taxon>
        <taxon>Parasitiformes</taxon>
        <taxon>Ixodida</taxon>
        <taxon>Ixodoidea</taxon>
        <taxon>Ixodidae</taxon>
        <taxon>Haemaphysalinae</taxon>
        <taxon>Haemaphysalis</taxon>
    </lineage>
</organism>
<dbReference type="Proteomes" id="UP000821853">
    <property type="component" value="Unassembled WGS sequence"/>
</dbReference>
<keyword evidence="2" id="KW-1185">Reference proteome</keyword>